<reference evidence="5" key="1">
    <citation type="submission" date="2017-09" db="EMBL/GenBank/DDBJ databases">
        <title>The Reconstruction of 2,631 Draft Metagenome-Assembled Genomes from the Global Oceans.</title>
        <authorList>
            <person name="Tully B.J."/>
            <person name="Graham E.D."/>
            <person name="Heidelberg J.F."/>
        </authorList>
    </citation>
    <scope>NUCLEOTIDE SEQUENCE [LARGE SCALE GENOMIC DNA]</scope>
</reference>
<evidence type="ECO:0008006" key="6">
    <source>
        <dbReference type="Google" id="ProtNLM"/>
    </source>
</evidence>
<keyword evidence="3" id="KW-0067">ATP-binding</keyword>
<dbReference type="GO" id="GO:0042398">
    <property type="term" value="P:modified amino acid biosynthetic process"/>
    <property type="evidence" value="ECO:0007669"/>
    <property type="project" value="InterPro"/>
</dbReference>
<dbReference type="GO" id="GO:0005524">
    <property type="term" value="F:ATP binding"/>
    <property type="evidence" value="ECO:0007669"/>
    <property type="project" value="UniProtKB-KW"/>
</dbReference>
<dbReference type="InterPro" id="IPR014746">
    <property type="entry name" value="Gln_synth/guanido_kin_cat_dom"/>
</dbReference>
<dbReference type="AlphaFoldDB" id="A0A2D6M0V8"/>
<comment type="caution">
    <text evidence="4">The sequence shown here is derived from an EMBL/GenBank/DDBJ whole genome shotgun (WGS) entry which is preliminary data.</text>
</comment>
<keyword evidence="2" id="KW-0547">Nucleotide-binding</keyword>
<dbReference type="SUPFAM" id="SSF55931">
    <property type="entry name" value="Glutamine synthetase/guanido kinase"/>
    <property type="match status" value="1"/>
</dbReference>
<evidence type="ECO:0000313" key="5">
    <source>
        <dbReference type="Proteomes" id="UP000226592"/>
    </source>
</evidence>
<evidence type="ECO:0000256" key="2">
    <source>
        <dbReference type="ARBA" id="ARBA00022741"/>
    </source>
</evidence>
<organism evidence="4 5">
    <name type="scientific">Candidatus Iainarchaeum sp</name>
    <dbReference type="NCBI Taxonomy" id="3101447"/>
    <lineage>
        <taxon>Archaea</taxon>
        <taxon>Candidatus Iainarchaeota</taxon>
        <taxon>Candidatus Iainarchaeia</taxon>
        <taxon>Candidatus Iainarchaeales</taxon>
        <taxon>Candidatus Iainarchaeaceae</taxon>
        <taxon>Candidatus Iainarchaeum</taxon>
    </lineage>
</organism>
<gene>
    <name evidence="4" type="ORF">CL943_02045</name>
</gene>
<protein>
    <recommendedName>
        <fullName evidence="6">Glutamate--cysteine ligase</fullName>
    </recommendedName>
</protein>
<proteinExistence type="predicted"/>
<dbReference type="PANTHER" id="PTHR36510:SF1">
    <property type="entry name" value="GLUTAMATE--CYSTEINE LIGASE 2-RELATED"/>
    <property type="match status" value="1"/>
</dbReference>
<dbReference type="Gene3D" id="3.30.590.20">
    <property type="match status" value="1"/>
</dbReference>
<dbReference type="GO" id="GO:0004357">
    <property type="term" value="F:glutamate-cysteine ligase activity"/>
    <property type="evidence" value="ECO:0007669"/>
    <property type="project" value="InterPro"/>
</dbReference>
<evidence type="ECO:0000313" key="4">
    <source>
        <dbReference type="EMBL" id="MAG22066.1"/>
    </source>
</evidence>
<name>A0A2D6M0V8_9ARCH</name>
<dbReference type="PANTHER" id="PTHR36510">
    <property type="entry name" value="GLUTAMATE--CYSTEINE LIGASE 2-RELATED"/>
    <property type="match status" value="1"/>
</dbReference>
<dbReference type="NCBIfam" id="TIGR02050">
    <property type="entry name" value="gshA_cyan_rel"/>
    <property type="match status" value="1"/>
</dbReference>
<dbReference type="Pfam" id="PF04107">
    <property type="entry name" value="GCS2"/>
    <property type="match status" value="1"/>
</dbReference>
<sequence length="316" mass="36892">MSHFTFGIEEEFLIIDREGKPISFPKEKYSEKEFSVNYELYDCTLELSSRVLNNLNEIEPYIKNSRNWVKRFALEKGGSCFIGGAHPTLRWDDLSIRDEPYFKMCVEDYQYPMLKEFVFGLHAHIGGIEENKLPFVFNRLKTWLPFFSALAANSTHWKGKNTGLASTRLNILDGLPRMGLPPNIESIESHFNIIDAYIKTGSIKSPTQLWYDMRVHPHFKTIEVRVMDMQESEDKTISLLNLLFSLIIEIEKGFELPIRLSNEEWAVKENRWRAVRYGKEASFIMQDLSTMTFKDIHLNLKKLLIKSQKSSYNKIA</sequence>
<dbReference type="Proteomes" id="UP000226592">
    <property type="component" value="Unassembled WGS sequence"/>
</dbReference>
<evidence type="ECO:0000256" key="1">
    <source>
        <dbReference type="ARBA" id="ARBA00022598"/>
    </source>
</evidence>
<dbReference type="InterPro" id="IPR050141">
    <property type="entry name" value="GCL_type2/YbdK_subfam"/>
</dbReference>
<dbReference type="InterPro" id="IPR006336">
    <property type="entry name" value="GCS2"/>
</dbReference>
<keyword evidence="1" id="KW-0436">Ligase</keyword>
<dbReference type="EMBL" id="NZBU01000006">
    <property type="protein sequence ID" value="MAG22066.1"/>
    <property type="molecule type" value="Genomic_DNA"/>
</dbReference>
<dbReference type="InterPro" id="IPR011793">
    <property type="entry name" value="YbdK"/>
</dbReference>
<evidence type="ECO:0000256" key="3">
    <source>
        <dbReference type="ARBA" id="ARBA00022840"/>
    </source>
</evidence>
<accession>A0A2D6M0V8</accession>